<feature type="transmembrane region" description="Helical" evidence="9">
    <location>
        <begin position="528"/>
        <end position="554"/>
    </location>
</feature>
<reference evidence="10" key="3">
    <citation type="submission" date="2025-09" db="UniProtKB">
        <authorList>
            <consortium name="Ensembl"/>
        </authorList>
    </citation>
    <scope>IDENTIFICATION</scope>
</reference>
<evidence type="ECO:0000256" key="5">
    <source>
        <dbReference type="ARBA" id="ARBA00022781"/>
    </source>
</evidence>
<evidence type="ECO:0000256" key="6">
    <source>
        <dbReference type="ARBA" id="ARBA00022989"/>
    </source>
</evidence>
<feature type="transmembrane region" description="Helical" evidence="9">
    <location>
        <begin position="712"/>
        <end position="737"/>
    </location>
</feature>
<keyword evidence="3 9" id="KW-0813">Transport</keyword>
<gene>
    <name evidence="10" type="primary">tcirg1a</name>
</gene>
<evidence type="ECO:0000313" key="11">
    <source>
        <dbReference type="Proteomes" id="UP000472271"/>
    </source>
</evidence>
<feature type="transmembrane region" description="Helical" evidence="9">
    <location>
        <begin position="599"/>
        <end position="621"/>
    </location>
</feature>
<dbReference type="PIRSF" id="PIRSF001293">
    <property type="entry name" value="ATP6V0A1"/>
    <property type="match status" value="1"/>
</dbReference>
<dbReference type="Ensembl" id="ENSSORT00005005451.1">
    <property type="protein sequence ID" value="ENSSORP00005005295.1"/>
    <property type="gene ID" value="ENSSORG00005001632.1"/>
</dbReference>
<accession>A0A672YL07</accession>
<evidence type="ECO:0000256" key="2">
    <source>
        <dbReference type="ARBA" id="ARBA00009904"/>
    </source>
</evidence>
<dbReference type="GO" id="GO:0046961">
    <property type="term" value="F:proton-transporting ATPase activity, rotational mechanism"/>
    <property type="evidence" value="ECO:0007669"/>
    <property type="project" value="InterPro"/>
</dbReference>
<dbReference type="GO" id="GO:0005886">
    <property type="term" value="C:plasma membrane"/>
    <property type="evidence" value="ECO:0007669"/>
    <property type="project" value="TreeGrafter"/>
</dbReference>
<dbReference type="Pfam" id="PF01496">
    <property type="entry name" value="V_ATPase_I"/>
    <property type="match status" value="2"/>
</dbReference>
<sequence length="778" mass="88627">MGALFRSEELCLVQIFLQSGSAYNCVSELGELGVVEFRDLNPHVNSFQRKFVNEVRRCEEMEKTFSDPVPSAPQPRDLLAIEEESERLATELKQVCVHSELALVNTICGNCRRKAQQVIFVYSWIFCGPSLSHHPSFVAGVVHPWKVPAFERLLWRACRGYFIIEFQEMEKNPNSDMTQWTVFLISFWGKTIGQKVKKICDCFHANTFFYPENTEERQELQKGLQSRIEDITQVLFQTESYLQQLLCRCVSILPQWKVCVMKCKAVHSILNMCSASVTDKCLIAEAWCPVRKLLLLQSALTEGTRRSGSIVDSFYNRLPLSSSSSPPTLFTTNSFTAVFQSLVDAYGVAKYGEVNPAAYTIVTFPFLFAVMFGDVGHGLLMVIAALWMILQNKDNKNTHFKNEMWRTVLAGRYLILSMGLFSVYTGAIYNHCFSRTLSIFPSSWHLRPMNWSDDTLRGSRFLCLDPNTTGVFRGPYPLGIDPIWHLASNHLTFLNSYKMKMSIIIGVLHMTFGICISYFNYSHSQQWFHVLLVLIPELLFMLGLFGYLVFLIIYKWLAFGPGQSDRAPSILLHFINMVLFTDNKETPPLYPGQRQVQSVLMVVVLTSVPVLLLGRPIYLYYHHTRRHGQCATVSVCTLTINFLDTHSLKNQPKEFDAVEVFMHQAIHTMEYCLGCISNTASYLRLWALSLAHAQLSDVLWMMVMRTSLSSRGMLGSVVLAGFFSFFALLTVSILLVMEGLSASLHTLRLHWVEFQSKFYSGTGYKFSPFSFTSITNPL</sequence>
<keyword evidence="7 9" id="KW-0406">Ion transport</keyword>
<dbReference type="GO" id="GO:0000220">
    <property type="term" value="C:vacuolar proton-transporting V-type ATPase, V0 domain"/>
    <property type="evidence" value="ECO:0007669"/>
    <property type="project" value="InterPro"/>
</dbReference>
<keyword evidence="11" id="KW-1185">Reference proteome</keyword>
<dbReference type="GO" id="GO:0051117">
    <property type="term" value="F:ATPase binding"/>
    <property type="evidence" value="ECO:0007669"/>
    <property type="project" value="TreeGrafter"/>
</dbReference>
<protein>
    <recommendedName>
        <fullName evidence="9">V-type proton ATPase subunit a</fullName>
    </recommendedName>
</protein>
<reference evidence="10" key="2">
    <citation type="submission" date="2025-08" db="UniProtKB">
        <authorList>
            <consortium name="Ensembl"/>
        </authorList>
    </citation>
    <scope>IDENTIFICATION</scope>
</reference>
<comment type="subcellular location">
    <subcellularLocation>
        <location evidence="1">Membrane</location>
        <topology evidence="1">Multi-pass membrane protein</topology>
    </subcellularLocation>
</comment>
<reference evidence="10" key="1">
    <citation type="submission" date="2019-06" db="EMBL/GenBank/DDBJ databases">
        <authorList>
            <consortium name="Wellcome Sanger Institute Data Sharing"/>
        </authorList>
    </citation>
    <scope>NUCLEOTIDE SEQUENCE [LARGE SCALE GENOMIC DNA]</scope>
</reference>
<dbReference type="InterPro" id="IPR002490">
    <property type="entry name" value="V-ATPase_116kDa_su"/>
</dbReference>
<evidence type="ECO:0000256" key="7">
    <source>
        <dbReference type="ARBA" id="ARBA00023065"/>
    </source>
</evidence>
<proteinExistence type="inferred from homology"/>
<comment type="function">
    <text evidence="9">Essential component of the vacuolar proton pump (V-ATPase), a multimeric enzyme that catalyzes the translocation of protons across the membranes. Required for assembly and activity of the V-ATPase.</text>
</comment>
<feature type="transmembrane region" description="Helical" evidence="9">
    <location>
        <begin position="410"/>
        <end position="429"/>
    </location>
</feature>
<evidence type="ECO:0000313" key="10">
    <source>
        <dbReference type="Ensembl" id="ENSSORP00005005295.1"/>
    </source>
</evidence>
<evidence type="ECO:0000256" key="9">
    <source>
        <dbReference type="RuleBase" id="RU361189"/>
    </source>
</evidence>
<dbReference type="Proteomes" id="UP000472271">
    <property type="component" value="Chromosome 1"/>
</dbReference>
<name>A0A672YL07_9TELE</name>
<evidence type="ECO:0000256" key="3">
    <source>
        <dbReference type="ARBA" id="ARBA00022448"/>
    </source>
</evidence>
<evidence type="ECO:0000256" key="8">
    <source>
        <dbReference type="ARBA" id="ARBA00023136"/>
    </source>
</evidence>
<keyword evidence="8 9" id="KW-0472">Membrane</keyword>
<evidence type="ECO:0000256" key="4">
    <source>
        <dbReference type="ARBA" id="ARBA00022692"/>
    </source>
</evidence>
<feature type="transmembrane region" description="Helical" evidence="9">
    <location>
        <begin position="366"/>
        <end position="390"/>
    </location>
</feature>
<dbReference type="AlphaFoldDB" id="A0A672YL07"/>
<dbReference type="InterPro" id="IPR026028">
    <property type="entry name" value="V-type_ATPase_116kDa_su_euka"/>
</dbReference>
<keyword evidence="4 9" id="KW-0812">Transmembrane</keyword>
<evidence type="ECO:0000256" key="1">
    <source>
        <dbReference type="ARBA" id="ARBA00004141"/>
    </source>
</evidence>
<keyword evidence="6 9" id="KW-1133">Transmembrane helix</keyword>
<keyword evidence="5 9" id="KW-0375">Hydrogen ion transport</keyword>
<dbReference type="PANTHER" id="PTHR11629:SF21">
    <property type="entry name" value="V-TYPE PROTON ATPASE 116 KDA SUBUNIT A 3"/>
    <property type="match status" value="1"/>
</dbReference>
<comment type="similarity">
    <text evidence="2 9">Belongs to the V-ATPase 116 kDa subunit family.</text>
</comment>
<organism evidence="10 11">
    <name type="scientific">Sphaeramia orbicularis</name>
    <name type="common">orbiculate cardinalfish</name>
    <dbReference type="NCBI Taxonomy" id="375764"/>
    <lineage>
        <taxon>Eukaryota</taxon>
        <taxon>Metazoa</taxon>
        <taxon>Chordata</taxon>
        <taxon>Craniata</taxon>
        <taxon>Vertebrata</taxon>
        <taxon>Euteleostomi</taxon>
        <taxon>Actinopterygii</taxon>
        <taxon>Neopterygii</taxon>
        <taxon>Teleostei</taxon>
        <taxon>Neoteleostei</taxon>
        <taxon>Acanthomorphata</taxon>
        <taxon>Gobiaria</taxon>
        <taxon>Kurtiformes</taxon>
        <taxon>Apogonoidei</taxon>
        <taxon>Apogonidae</taxon>
        <taxon>Apogoninae</taxon>
        <taxon>Sphaeramia</taxon>
    </lineage>
</organism>
<feature type="transmembrane region" description="Helical" evidence="9">
    <location>
        <begin position="501"/>
        <end position="521"/>
    </location>
</feature>
<dbReference type="PANTHER" id="PTHR11629">
    <property type="entry name" value="VACUOLAR PROTON ATPASES"/>
    <property type="match status" value="1"/>
</dbReference>
<dbReference type="GO" id="GO:0007035">
    <property type="term" value="P:vacuolar acidification"/>
    <property type="evidence" value="ECO:0007669"/>
    <property type="project" value="TreeGrafter"/>
</dbReference>